<comment type="pathway">
    <text evidence="11">Amino-acid biosynthesis; glycine biosynthesis; glycine from L-serine: step 1/1.</text>
</comment>
<evidence type="ECO:0000256" key="6">
    <source>
        <dbReference type="ARBA" id="ARBA00022490"/>
    </source>
</evidence>
<dbReference type="EMBL" id="JUFZ01000008">
    <property type="protein sequence ID" value="KIC13107.1"/>
    <property type="molecule type" value="Genomic_DNA"/>
</dbReference>
<reference evidence="14 16" key="1">
    <citation type="submission" date="2014-12" db="EMBL/GenBank/DDBJ databases">
        <title>Genome sequence of Morococcus cerebrosus.</title>
        <authorList>
            <person name="Shin S.-K."/>
            <person name="Yi H."/>
        </authorList>
    </citation>
    <scope>NUCLEOTIDE SEQUENCE [LARGE SCALE GENOMIC DNA]</scope>
    <source>
        <strain evidence="14 16">CIP 81.93</strain>
    </source>
</reference>
<dbReference type="InterPro" id="IPR001085">
    <property type="entry name" value="Ser_HO-MeTrfase"/>
</dbReference>
<comment type="catalytic activity">
    <reaction evidence="1 11">
        <text>(6R)-5,10-methylene-5,6,7,8-tetrahydrofolate + glycine + H2O = (6S)-5,6,7,8-tetrahydrofolate + L-serine</text>
        <dbReference type="Rhea" id="RHEA:15481"/>
        <dbReference type="ChEBI" id="CHEBI:15377"/>
        <dbReference type="ChEBI" id="CHEBI:15636"/>
        <dbReference type="ChEBI" id="CHEBI:33384"/>
        <dbReference type="ChEBI" id="CHEBI:57305"/>
        <dbReference type="ChEBI" id="CHEBI:57453"/>
        <dbReference type="EC" id="2.1.2.1"/>
    </reaction>
</comment>
<reference evidence="15 17" key="2">
    <citation type="submission" date="2022-03" db="EMBL/GenBank/DDBJ databases">
        <title>Genome sequencing of Morococcus cerebrosus.</title>
        <authorList>
            <person name="Baek M.-G."/>
            <person name="Yi H."/>
        </authorList>
    </citation>
    <scope>NUCLEOTIDE SEQUENCE [LARGE SCALE GENOMIC DNA]</scope>
    <source>
        <strain evidence="15 17">CIP 81.93</strain>
    </source>
</reference>
<dbReference type="Proteomes" id="UP000031390">
    <property type="component" value="Unassembled WGS sequence"/>
</dbReference>
<dbReference type="HAMAP" id="MF_00051">
    <property type="entry name" value="SHMT"/>
    <property type="match status" value="1"/>
</dbReference>
<evidence type="ECO:0000256" key="3">
    <source>
        <dbReference type="ARBA" id="ARBA00004496"/>
    </source>
</evidence>
<feature type="binding site" evidence="11">
    <location>
        <begin position="125"/>
        <end position="127"/>
    </location>
    <ligand>
        <name>(6S)-5,6,7,8-tetrahydrofolate</name>
        <dbReference type="ChEBI" id="CHEBI:57453"/>
    </ligand>
</feature>
<dbReference type="InterPro" id="IPR015422">
    <property type="entry name" value="PyrdxlP-dep_Trfase_small"/>
</dbReference>
<comment type="similarity">
    <text evidence="4 11">Belongs to the SHMT family.</text>
</comment>
<evidence type="ECO:0000313" key="14">
    <source>
        <dbReference type="EMBL" id="KIC13107.1"/>
    </source>
</evidence>
<dbReference type="FunFam" id="3.90.1150.10:FF:000003">
    <property type="entry name" value="Serine hydroxymethyltransferase"/>
    <property type="match status" value="1"/>
</dbReference>
<keyword evidence="6 11" id="KW-0963">Cytoplasm</keyword>
<protein>
    <recommendedName>
        <fullName evidence="11">Serine hydroxymethyltransferase</fullName>
        <shortName evidence="11">SHMT</shortName>
        <shortName evidence="11">Serine methylase</shortName>
        <ecNumber evidence="11">2.1.2.1</ecNumber>
    </recommendedName>
</protein>
<comment type="subunit">
    <text evidence="5 11">Homodimer.</text>
</comment>
<evidence type="ECO:0000256" key="11">
    <source>
        <dbReference type="HAMAP-Rule" id="MF_00051"/>
    </source>
</evidence>
<dbReference type="RefSeq" id="WP_003756352.1">
    <property type="nucleotide sequence ID" value="NZ_CP094242.1"/>
</dbReference>
<keyword evidence="8 11" id="KW-0028">Amino-acid biosynthesis</keyword>
<accession>A0A0C1H5N2</accession>
<dbReference type="FunFam" id="3.40.640.10:FF:000001">
    <property type="entry name" value="Serine hydroxymethyltransferase"/>
    <property type="match status" value="1"/>
</dbReference>
<dbReference type="Proteomes" id="UP000829504">
    <property type="component" value="Chromosome"/>
</dbReference>
<dbReference type="AlphaFoldDB" id="A0A0C1H5N2"/>
<evidence type="ECO:0000256" key="10">
    <source>
        <dbReference type="ARBA" id="ARBA00022898"/>
    </source>
</evidence>
<evidence type="ECO:0000256" key="5">
    <source>
        <dbReference type="ARBA" id="ARBA00011738"/>
    </source>
</evidence>
<evidence type="ECO:0000259" key="13">
    <source>
        <dbReference type="Pfam" id="PF00464"/>
    </source>
</evidence>
<evidence type="ECO:0000256" key="2">
    <source>
        <dbReference type="ARBA" id="ARBA00001933"/>
    </source>
</evidence>
<dbReference type="InterPro" id="IPR019798">
    <property type="entry name" value="Ser_HO-MeTrfase_PLP_BS"/>
</dbReference>
<dbReference type="GO" id="GO:0032259">
    <property type="term" value="P:methylation"/>
    <property type="evidence" value="ECO:0007669"/>
    <property type="project" value="UniProtKB-KW"/>
</dbReference>
<dbReference type="Gene3D" id="3.40.640.10">
    <property type="entry name" value="Type I PLP-dependent aspartate aminotransferase-like (Major domain)"/>
    <property type="match status" value="1"/>
</dbReference>
<dbReference type="UniPathway" id="UPA00288">
    <property type="reaction ID" value="UER01023"/>
</dbReference>
<dbReference type="GO" id="GO:0030170">
    <property type="term" value="F:pyridoxal phosphate binding"/>
    <property type="evidence" value="ECO:0007669"/>
    <property type="project" value="UniProtKB-UniRule"/>
</dbReference>
<dbReference type="InterPro" id="IPR039429">
    <property type="entry name" value="SHMT-like_dom"/>
</dbReference>
<dbReference type="InterPro" id="IPR049943">
    <property type="entry name" value="Ser_HO-MeTrfase-like"/>
</dbReference>
<comment type="pathway">
    <text evidence="11">One-carbon metabolism; tetrahydrofolate interconversion.</text>
</comment>
<dbReference type="PATRIC" id="fig|1056807.3.peg.186"/>
<comment type="caution">
    <text evidence="11">Lacks conserved residue(s) required for the propagation of feature annotation.</text>
</comment>
<feature type="binding site" evidence="11">
    <location>
        <position position="121"/>
    </location>
    <ligand>
        <name>(6S)-5,6,7,8-tetrahydrofolate</name>
        <dbReference type="ChEBI" id="CHEBI:57453"/>
    </ligand>
</feature>
<dbReference type="UniPathway" id="UPA00193"/>
<evidence type="ECO:0000256" key="8">
    <source>
        <dbReference type="ARBA" id="ARBA00022605"/>
    </source>
</evidence>
<keyword evidence="10 11" id="KW-0663">Pyridoxal phosphate</keyword>
<name>A0A0C1H5N2_9NEIS</name>
<feature type="domain" description="Serine hydroxymethyltransferase-like" evidence="13">
    <location>
        <begin position="8"/>
        <end position="383"/>
    </location>
</feature>
<comment type="function">
    <text evidence="11">Catalyzes the reversible interconversion of serine and glycine with tetrahydrofolate (THF) serving as the one-carbon carrier. This reaction serves as the major source of one-carbon groups required for the biosynthesis of purines, thymidylate, methionine, and other important biomolecules. Also exhibits THF-independent aldolase activity toward beta-hydroxyamino acids, producing glycine and aldehydes, via a retro-aldol mechanism.</text>
</comment>
<proteinExistence type="inferred from homology"/>
<dbReference type="PIRSF" id="PIRSF000412">
    <property type="entry name" value="SHMT"/>
    <property type="match status" value="1"/>
</dbReference>
<comment type="subcellular location">
    <subcellularLocation>
        <location evidence="3 11">Cytoplasm</location>
    </subcellularLocation>
</comment>
<dbReference type="EMBL" id="CP094242">
    <property type="protein sequence ID" value="UNV88169.1"/>
    <property type="molecule type" value="Genomic_DNA"/>
</dbReference>
<dbReference type="GO" id="GO:0035999">
    <property type="term" value="P:tetrahydrofolate interconversion"/>
    <property type="evidence" value="ECO:0007669"/>
    <property type="project" value="UniProtKB-UniRule"/>
</dbReference>
<dbReference type="InterPro" id="IPR015424">
    <property type="entry name" value="PyrdxlP-dep_Trfase"/>
</dbReference>
<evidence type="ECO:0000313" key="17">
    <source>
        <dbReference type="Proteomes" id="UP000829504"/>
    </source>
</evidence>
<feature type="site" description="Plays an important role in substrate specificity" evidence="11">
    <location>
        <position position="228"/>
    </location>
</feature>
<dbReference type="CDD" id="cd00378">
    <property type="entry name" value="SHMT"/>
    <property type="match status" value="1"/>
</dbReference>
<dbReference type="InterPro" id="IPR015421">
    <property type="entry name" value="PyrdxlP-dep_Trfase_major"/>
</dbReference>
<dbReference type="GO" id="GO:0019264">
    <property type="term" value="P:glycine biosynthetic process from serine"/>
    <property type="evidence" value="ECO:0007669"/>
    <property type="project" value="UniProtKB-UniRule"/>
</dbReference>
<evidence type="ECO:0000313" key="15">
    <source>
        <dbReference type="EMBL" id="UNV88169.1"/>
    </source>
</evidence>
<dbReference type="EC" id="2.1.2.1" evidence="11"/>
<dbReference type="PANTHER" id="PTHR11680">
    <property type="entry name" value="SERINE HYDROXYMETHYLTRANSFERASE"/>
    <property type="match status" value="1"/>
</dbReference>
<dbReference type="Gene3D" id="3.90.1150.10">
    <property type="entry name" value="Aspartate Aminotransferase, domain 1"/>
    <property type="match status" value="1"/>
</dbReference>
<evidence type="ECO:0000256" key="4">
    <source>
        <dbReference type="ARBA" id="ARBA00006376"/>
    </source>
</evidence>
<dbReference type="NCBIfam" id="NF000586">
    <property type="entry name" value="PRK00011.1"/>
    <property type="match status" value="1"/>
</dbReference>
<evidence type="ECO:0000256" key="9">
    <source>
        <dbReference type="ARBA" id="ARBA00022679"/>
    </source>
</evidence>
<sequence length="416" mass="45005">MFSKSVNLAQYDPELAAAIAQEDQRQQDHVELIASENYVSCAVMEAQGSQLTNKYAEGYPGKRYYGGCEYVDIVEQLAIDRVKELFGAEYANVQPHSGSQANQAVYASVLKPGDTILGMSLAHGGHLTHGASVNISGKLYNAITYGLDENEVLDYAEVERLALEHKPKMIVAGASAYALQIDWAKFREIADKVGAYLFVDMAHYAGLIAGGEYPNPVPFCDFVTTTTHKTLRGPRGGVILCRDNTHEKALNSSIFPSLQGGPLMHVIAAKAVAFKEALQPEFKQYAKQVKINAAAMAEELVKRGLRIVSGRTESHVFLVDLQPMKITGKAAEAALGKANITVNKNAIPNDPEKPFVTSGIRIGSAAMTTRGFNEADARVLANLVADVLANPEDEANLANVRKQITALCDKYPVYGA</sequence>
<keyword evidence="7 11" id="KW-0554">One-carbon metabolism</keyword>
<dbReference type="GO" id="GO:0004372">
    <property type="term" value="F:glycine hydroxymethyltransferase activity"/>
    <property type="evidence" value="ECO:0007669"/>
    <property type="project" value="UniProtKB-UniRule"/>
</dbReference>
<feature type="modified residue" description="N6-(pyridoxal phosphate)lysine" evidence="11 12">
    <location>
        <position position="229"/>
    </location>
</feature>
<dbReference type="PROSITE" id="PS00096">
    <property type="entry name" value="SHMT"/>
    <property type="match status" value="1"/>
</dbReference>
<evidence type="ECO:0000256" key="1">
    <source>
        <dbReference type="ARBA" id="ARBA00001528"/>
    </source>
</evidence>
<dbReference type="GO" id="GO:0005829">
    <property type="term" value="C:cytosol"/>
    <property type="evidence" value="ECO:0007669"/>
    <property type="project" value="TreeGrafter"/>
</dbReference>
<dbReference type="PANTHER" id="PTHR11680:SF50">
    <property type="entry name" value="SERINE HYDROXYMETHYLTRANSFERASE"/>
    <property type="match status" value="1"/>
</dbReference>
<dbReference type="GO" id="GO:0008168">
    <property type="term" value="F:methyltransferase activity"/>
    <property type="evidence" value="ECO:0007669"/>
    <property type="project" value="UniProtKB-KW"/>
</dbReference>
<evidence type="ECO:0000256" key="7">
    <source>
        <dbReference type="ARBA" id="ARBA00022563"/>
    </source>
</evidence>
<evidence type="ECO:0000313" key="16">
    <source>
        <dbReference type="Proteomes" id="UP000031390"/>
    </source>
</evidence>
<keyword evidence="9 11" id="KW-0808">Transferase</keyword>
<gene>
    <name evidence="11" type="primary">glyA</name>
    <name evidence="14" type="ORF">MCC93_01930</name>
    <name evidence="15" type="ORF">MON37_04370</name>
</gene>
<comment type="cofactor">
    <cofactor evidence="2 11 12">
        <name>pyridoxal 5'-phosphate</name>
        <dbReference type="ChEBI" id="CHEBI:597326"/>
    </cofactor>
</comment>
<dbReference type="SUPFAM" id="SSF53383">
    <property type="entry name" value="PLP-dependent transferases"/>
    <property type="match status" value="1"/>
</dbReference>
<keyword evidence="14" id="KW-0489">Methyltransferase</keyword>
<evidence type="ECO:0000256" key="12">
    <source>
        <dbReference type="PIRSR" id="PIRSR000412-50"/>
    </source>
</evidence>
<organism evidence="14 16">
    <name type="scientific">Morococcus cerebrosus</name>
    <dbReference type="NCBI Taxonomy" id="1056807"/>
    <lineage>
        <taxon>Bacteria</taxon>
        <taxon>Pseudomonadati</taxon>
        <taxon>Pseudomonadota</taxon>
        <taxon>Betaproteobacteria</taxon>
        <taxon>Neisseriales</taxon>
        <taxon>Neisseriaceae</taxon>
        <taxon>Morococcus</taxon>
    </lineage>
</organism>
<dbReference type="Pfam" id="PF00464">
    <property type="entry name" value="SHMT"/>
    <property type="match status" value="1"/>
</dbReference>
<keyword evidence="17" id="KW-1185">Reference proteome</keyword>